<keyword evidence="1" id="KW-1133">Transmembrane helix</keyword>
<reference evidence="2 3" key="1">
    <citation type="submission" date="2015-12" db="EMBL/GenBank/DDBJ databases">
        <title>The genome of Folsomia candida.</title>
        <authorList>
            <person name="Faddeeva A."/>
            <person name="Derks M.F."/>
            <person name="Anvar Y."/>
            <person name="Smit S."/>
            <person name="Van Straalen N."/>
            <person name="Roelofs D."/>
        </authorList>
    </citation>
    <scope>NUCLEOTIDE SEQUENCE [LARGE SCALE GENOMIC DNA]</scope>
    <source>
        <strain evidence="2 3">VU population</strain>
        <tissue evidence="2">Whole body</tissue>
    </source>
</reference>
<accession>A0A226F5D9</accession>
<dbReference type="OrthoDB" id="8299140at2759"/>
<comment type="caution">
    <text evidence="2">The sequence shown here is derived from an EMBL/GenBank/DDBJ whole genome shotgun (WGS) entry which is preliminary data.</text>
</comment>
<evidence type="ECO:0000313" key="2">
    <source>
        <dbReference type="EMBL" id="OXA64648.1"/>
    </source>
</evidence>
<proteinExistence type="predicted"/>
<organism evidence="2 3">
    <name type="scientific">Folsomia candida</name>
    <name type="common">Springtail</name>
    <dbReference type="NCBI Taxonomy" id="158441"/>
    <lineage>
        <taxon>Eukaryota</taxon>
        <taxon>Metazoa</taxon>
        <taxon>Ecdysozoa</taxon>
        <taxon>Arthropoda</taxon>
        <taxon>Hexapoda</taxon>
        <taxon>Collembola</taxon>
        <taxon>Entomobryomorpha</taxon>
        <taxon>Isotomoidea</taxon>
        <taxon>Isotomidae</taxon>
        <taxon>Proisotominae</taxon>
        <taxon>Folsomia</taxon>
    </lineage>
</organism>
<gene>
    <name evidence="2" type="ORF">Fcan01_00195</name>
</gene>
<feature type="transmembrane region" description="Helical" evidence="1">
    <location>
        <begin position="307"/>
        <end position="325"/>
    </location>
</feature>
<keyword evidence="1" id="KW-0472">Membrane</keyword>
<protein>
    <submittedName>
        <fullName evidence="2">Uncharacterized protein</fullName>
    </submittedName>
</protein>
<feature type="transmembrane region" description="Helical" evidence="1">
    <location>
        <begin position="647"/>
        <end position="665"/>
    </location>
</feature>
<dbReference type="AlphaFoldDB" id="A0A226F5D9"/>
<feature type="transmembrane region" description="Helical" evidence="1">
    <location>
        <begin position="360"/>
        <end position="382"/>
    </location>
</feature>
<name>A0A226F5D9_FOLCA</name>
<dbReference type="Proteomes" id="UP000198287">
    <property type="component" value="Unassembled WGS sequence"/>
</dbReference>
<dbReference type="EMBL" id="LNIX01000001">
    <property type="protein sequence ID" value="OXA64648.1"/>
    <property type="molecule type" value="Genomic_DNA"/>
</dbReference>
<evidence type="ECO:0000256" key="1">
    <source>
        <dbReference type="SAM" id="Phobius"/>
    </source>
</evidence>
<sequence length="759" mass="88265">MSLQCRLHLKFDFLHSENLPTTNQIPVTLTKQKVSKYEKTWHQPFLDLFRTKGWICECILIKVSPKAKNYFEELPEYWYNFHVTYYLRQSRHKKESGLTLHRNFGVIVFADNSKIPKNFEGIIYLTSLSQGAWDLIAGLTLTILYLPKYPTQNYVTICVRIERVAKPPNLNNFECRRQIFRNSPSFPVTRRTDSFWGVEFHITQIDLHLTLVNMYMLNTALALINASSAPRNVPVLNETFYQKLEKQGSLRIRYPAFYPNADSAEDPPGNGHNDYILLGSKDINFLTCYSVPKLTFNLYADPFPTSVWILLIISITTFTLLLDTYSVRWLKIRGNSNFLFFIGSFLEETSSLDRKLEKSAIFRLGIGPWILVSMILSTVYVAQILNSLNSPLPTTHISEFKTFACSGHDFDKKLLNHTGYYELLFRLAKFATKFALLQRRNRSILEQTNCFAVLSSPSGDPNARGLMTYWWTRKLTQLTIVAHKNALGEAYYKLMSSFISIKQRYYPKSLHGWDKKVKITRQIINSAVEEELVACGKSVYVGTGSHIADYKTYLEQQYPFRTFYTGSAPIFAEMRWWSFSCSKDSKILKYFRLFIESGIHQWYAAWQEREGRKEKLVVSKGIKRKVFVSGTYWELVKRLYLQTSVQTLFQLCAGFLAVAGGVFVYERFWRVVRYGVPVAWFRMKRKGRKIIMSITNIIAKFQGQNYLLQLKLCVQKRHTAISCKKCYNSDRHRSMSKSHRRGWYSTDAAKKSPQLVLDI</sequence>
<keyword evidence="1" id="KW-0812">Transmembrane</keyword>
<evidence type="ECO:0000313" key="3">
    <source>
        <dbReference type="Proteomes" id="UP000198287"/>
    </source>
</evidence>
<keyword evidence="3" id="KW-1185">Reference proteome</keyword>